<dbReference type="Gene3D" id="1.20.1260.10">
    <property type="match status" value="1"/>
</dbReference>
<dbReference type="PRINTS" id="PR01346">
    <property type="entry name" value="HELNAPAPROT"/>
</dbReference>
<dbReference type="KEGG" id="hnv:DDQ68_07850"/>
<evidence type="ECO:0000313" key="5">
    <source>
        <dbReference type="Proteomes" id="UP000245999"/>
    </source>
</evidence>
<proteinExistence type="inferred from homology"/>
<dbReference type="PROSITE" id="PS00819">
    <property type="entry name" value="DPS_2"/>
    <property type="match status" value="1"/>
</dbReference>
<dbReference type="GO" id="GO:0008199">
    <property type="term" value="F:ferric iron binding"/>
    <property type="evidence" value="ECO:0007669"/>
    <property type="project" value="InterPro"/>
</dbReference>
<keyword evidence="5" id="KW-1185">Reference proteome</keyword>
<dbReference type="InterPro" id="IPR012347">
    <property type="entry name" value="Ferritin-like"/>
</dbReference>
<evidence type="ECO:0000256" key="1">
    <source>
        <dbReference type="ARBA" id="ARBA00009497"/>
    </source>
</evidence>
<evidence type="ECO:0000313" key="4">
    <source>
        <dbReference type="EMBL" id="AWM32703.1"/>
    </source>
</evidence>
<evidence type="ECO:0000256" key="2">
    <source>
        <dbReference type="RuleBase" id="RU003875"/>
    </source>
</evidence>
<sequence length="221" mass="24528">MAAPAKTKLAAPKKAAKDVTTSVAIAKGPNKNINVQPILNQQINAPAVTQKFGTVSQRLPIGLADNVRLESVRMLNQLLADTMTLRDLYKKSHWQVTGPTFYQLHLLFDKHFEKQSKLVDTIAERIQILGGVAIAMAHDVAENTLIPRPPRDREEAPVQISRLLEAHQIILQECHEIAKKADDSGDDGTNDLAVSNVMRTNELQVWFVSEHLVDTPLVHAR</sequence>
<accession>A0A2Z3GGK1</accession>
<gene>
    <name evidence="4" type="ORF">DDQ68_07850</name>
</gene>
<dbReference type="InterPro" id="IPR008331">
    <property type="entry name" value="Ferritin_DPS_dom"/>
</dbReference>
<name>A0A2Z3GGK1_9BACT</name>
<dbReference type="Pfam" id="PF00210">
    <property type="entry name" value="Ferritin"/>
    <property type="match status" value="1"/>
</dbReference>
<dbReference type="RefSeq" id="WP_109655800.1">
    <property type="nucleotide sequence ID" value="NZ_CP029145.1"/>
</dbReference>
<dbReference type="PANTHER" id="PTHR42932:SF1">
    <property type="entry name" value="GENERAL STRESS PROTEIN 20U"/>
    <property type="match status" value="1"/>
</dbReference>
<dbReference type="CDD" id="cd01043">
    <property type="entry name" value="DPS"/>
    <property type="match status" value="1"/>
</dbReference>
<dbReference type="SUPFAM" id="SSF47240">
    <property type="entry name" value="Ferritin-like"/>
    <property type="match status" value="1"/>
</dbReference>
<dbReference type="PROSITE" id="PS00818">
    <property type="entry name" value="DPS_1"/>
    <property type="match status" value="1"/>
</dbReference>
<dbReference type="AlphaFoldDB" id="A0A2Z3GGK1"/>
<dbReference type="PANTHER" id="PTHR42932">
    <property type="entry name" value="GENERAL STRESS PROTEIN 20U"/>
    <property type="match status" value="1"/>
</dbReference>
<dbReference type="InterPro" id="IPR009078">
    <property type="entry name" value="Ferritin-like_SF"/>
</dbReference>
<dbReference type="GO" id="GO:0016722">
    <property type="term" value="F:oxidoreductase activity, acting on metal ions"/>
    <property type="evidence" value="ECO:0007669"/>
    <property type="project" value="InterPro"/>
</dbReference>
<dbReference type="EMBL" id="CP029145">
    <property type="protein sequence ID" value="AWM32703.1"/>
    <property type="molecule type" value="Genomic_DNA"/>
</dbReference>
<comment type="similarity">
    <text evidence="1 2">Belongs to the Dps family.</text>
</comment>
<dbReference type="OrthoDB" id="9797023at2"/>
<dbReference type="Proteomes" id="UP000245999">
    <property type="component" value="Chromosome"/>
</dbReference>
<feature type="domain" description="Ferritin/DPS" evidence="3">
    <location>
        <begin position="74"/>
        <end position="217"/>
    </location>
</feature>
<protein>
    <submittedName>
        <fullName evidence="4">DNA starvation/stationary phase protection protein</fullName>
    </submittedName>
</protein>
<evidence type="ECO:0000259" key="3">
    <source>
        <dbReference type="Pfam" id="PF00210"/>
    </source>
</evidence>
<organism evidence="4 5">
    <name type="scientific">Hymenobacter nivis</name>
    <dbReference type="NCBI Taxonomy" id="1850093"/>
    <lineage>
        <taxon>Bacteria</taxon>
        <taxon>Pseudomonadati</taxon>
        <taxon>Bacteroidota</taxon>
        <taxon>Cytophagia</taxon>
        <taxon>Cytophagales</taxon>
        <taxon>Hymenobacteraceae</taxon>
        <taxon>Hymenobacter</taxon>
    </lineage>
</organism>
<dbReference type="InterPro" id="IPR002177">
    <property type="entry name" value="DPS_DNA-bd"/>
</dbReference>
<dbReference type="InterPro" id="IPR023188">
    <property type="entry name" value="DPS_DNA-bd_CS"/>
</dbReference>
<reference evidence="5" key="1">
    <citation type="submission" date="2018-04" db="EMBL/GenBank/DDBJ databases">
        <title>Complete genome of Antarctic heterotrophic bacterium Hymenobacter nivis.</title>
        <authorList>
            <person name="Terashima M."/>
        </authorList>
    </citation>
    <scope>NUCLEOTIDE SEQUENCE [LARGE SCALE GENOMIC DNA]</scope>
    <source>
        <strain evidence="5">NBRC 111535</strain>
    </source>
</reference>